<protein>
    <recommendedName>
        <fullName evidence="1">CoA-binding domain-containing protein</fullName>
    </recommendedName>
</protein>
<evidence type="ECO:0000313" key="3">
    <source>
        <dbReference type="Proteomes" id="UP000658382"/>
    </source>
</evidence>
<dbReference type="Gene3D" id="3.30.470.20">
    <property type="entry name" value="ATP-grasp fold, B domain"/>
    <property type="match status" value="1"/>
</dbReference>
<dbReference type="PANTHER" id="PTHR42793:SF4">
    <property type="entry name" value="BLL6376 PROTEIN"/>
    <property type="match status" value="1"/>
</dbReference>
<dbReference type="GO" id="GO:0005524">
    <property type="term" value="F:ATP binding"/>
    <property type="evidence" value="ECO:0007669"/>
    <property type="project" value="InterPro"/>
</dbReference>
<evidence type="ECO:0000313" key="2">
    <source>
        <dbReference type="EMBL" id="GGJ93530.1"/>
    </source>
</evidence>
<keyword evidence="3" id="KW-1185">Reference proteome</keyword>
<name>A0A917PVG1_9BACI</name>
<dbReference type="Pfam" id="PF13380">
    <property type="entry name" value="CoA_binding_2"/>
    <property type="match status" value="1"/>
</dbReference>
<dbReference type="Pfam" id="PF13607">
    <property type="entry name" value="Succ_CoA_lig"/>
    <property type="match status" value="1"/>
</dbReference>
<dbReference type="AlphaFoldDB" id="A0A917PVG1"/>
<dbReference type="SMART" id="SM00881">
    <property type="entry name" value="CoA_binding"/>
    <property type="match status" value="1"/>
</dbReference>
<organism evidence="2 3">
    <name type="scientific">Lentibacillus kapialis</name>
    <dbReference type="NCBI Taxonomy" id="340214"/>
    <lineage>
        <taxon>Bacteria</taxon>
        <taxon>Bacillati</taxon>
        <taxon>Bacillota</taxon>
        <taxon>Bacilli</taxon>
        <taxon>Bacillales</taxon>
        <taxon>Bacillaceae</taxon>
        <taxon>Lentibacillus</taxon>
    </lineage>
</organism>
<dbReference type="InterPro" id="IPR003781">
    <property type="entry name" value="CoA-bd"/>
</dbReference>
<reference evidence="2" key="1">
    <citation type="journal article" date="2014" name="Int. J. Syst. Evol. Microbiol.">
        <title>Complete genome sequence of Corynebacterium casei LMG S-19264T (=DSM 44701T), isolated from a smear-ripened cheese.</title>
        <authorList>
            <consortium name="US DOE Joint Genome Institute (JGI-PGF)"/>
            <person name="Walter F."/>
            <person name="Albersmeier A."/>
            <person name="Kalinowski J."/>
            <person name="Ruckert C."/>
        </authorList>
    </citation>
    <scope>NUCLEOTIDE SEQUENCE</scope>
    <source>
        <strain evidence="2">JCM 12580</strain>
    </source>
</reference>
<dbReference type="Gene3D" id="3.40.50.720">
    <property type="entry name" value="NAD(P)-binding Rossmann-like Domain"/>
    <property type="match status" value="1"/>
</dbReference>
<dbReference type="InterPro" id="IPR016102">
    <property type="entry name" value="Succinyl-CoA_synth-like"/>
</dbReference>
<dbReference type="InterPro" id="IPR036291">
    <property type="entry name" value="NAD(P)-bd_dom_sf"/>
</dbReference>
<dbReference type="SUPFAM" id="SSF52210">
    <property type="entry name" value="Succinyl-CoA synthetase domains"/>
    <property type="match status" value="2"/>
</dbReference>
<dbReference type="EMBL" id="BMNQ01000016">
    <property type="protein sequence ID" value="GGJ93530.1"/>
    <property type="molecule type" value="Genomic_DNA"/>
</dbReference>
<dbReference type="InterPro" id="IPR032875">
    <property type="entry name" value="Succ_CoA_lig_flav_dom"/>
</dbReference>
<dbReference type="SUPFAM" id="SSF51735">
    <property type="entry name" value="NAD(P)-binding Rossmann-fold domains"/>
    <property type="match status" value="1"/>
</dbReference>
<accession>A0A917PVG1</accession>
<comment type="caution">
    <text evidence="2">The sequence shown here is derived from an EMBL/GenBank/DDBJ whole genome shotgun (WGS) entry which is preliminary data.</text>
</comment>
<sequence>MDRKQENLKRMLKPECIVFIGGKNVIRHGVQNCKKAGFKGEIYAVHKTVTEVEGVPCYSSISELPLVPDAAFIAIRGDKAIEVVKELKVMGVSGCVCYAAGFSEIGNYQLHESLIEAAGDMALAGPNCYGIINFLDHVPLWPDSYGSLSAEQGVAVISQSGNLSLNITMNDRSLPLAYVMSVGNQAVLDIADYIVALCDDPRVTAIGLHIEGLGNVEKFMQAAKTALEKGIPLVAFKTGVSEVGGQVTLSHTSSLAGSDDLYQALFKRFNICRVDSLSAFLETLKLFSIAGTFEGRELGALTCSGGESAIIADIAEKKGFALPNVTLRQKEELSSLLTTFEHVSNPLDYNTSIWGDEEKLTACFTSFIKGPFHTTLLILDYLSKDNSDIRSWEAAINAFIRVNNQLQAQMLVVSVLPEGMPFLFREKLIANGIAPLQGMTDAFTAIRAVTEYNERRRNLNPVLTTLLQSSDQLQQNDDAVVLDEWRGKQELYAYGLKVPYGKIVSIHDEHLLDSGMEGPFVVKGVSSKVSHKTDIGAVKLSLQAEDEIKQALMQMNENLADQVEHDMQFLVEKMIPDAVTELNLGIKRDDQFGLALVISMGGELVNLINDSVPILLPTNRGEILEALYSLKGIKLLQGFRGRAKGDIEAVVHAAESVAAYAEANWNNILEMDINPLLVLPEGQGAVAVDAFIRTAVSTSEPESLVDGL</sequence>
<dbReference type="Gene3D" id="3.40.50.261">
    <property type="entry name" value="Succinyl-CoA synthetase domains"/>
    <property type="match status" value="2"/>
</dbReference>
<evidence type="ECO:0000259" key="1">
    <source>
        <dbReference type="SMART" id="SM00881"/>
    </source>
</evidence>
<gene>
    <name evidence="2" type="ORF">GCM10007063_15130</name>
</gene>
<dbReference type="RefSeq" id="WP_188632493.1">
    <property type="nucleotide sequence ID" value="NZ_BMNQ01000016.1"/>
</dbReference>
<dbReference type="InterPro" id="IPR013815">
    <property type="entry name" value="ATP_grasp_subdomain_1"/>
</dbReference>
<dbReference type="Gene3D" id="3.30.1490.20">
    <property type="entry name" value="ATP-grasp fold, A domain"/>
    <property type="match status" value="1"/>
</dbReference>
<dbReference type="Proteomes" id="UP000658382">
    <property type="component" value="Unassembled WGS sequence"/>
</dbReference>
<dbReference type="Pfam" id="PF13549">
    <property type="entry name" value="ATP-grasp_5"/>
    <property type="match status" value="1"/>
</dbReference>
<feature type="domain" description="CoA-binding" evidence="1">
    <location>
        <begin position="11"/>
        <end position="102"/>
    </location>
</feature>
<dbReference type="SUPFAM" id="SSF56059">
    <property type="entry name" value="Glutathione synthetase ATP-binding domain-like"/>
    <property type="match status" value="1"/>
</dbReference>
<proteinExistence type="predicted"/>
<reference evidence="2" key="2">
    <citation type="submission" date="2020-09" db="EMBL/GenBank/DDBJ databases">
        <authorList>
            <person name="Sun Q."/>
            <person name="Ohkuma M."/>
        </authorList>
    </citation>
    <scope>NUCLEOTIDE SEQUENCE</scope>
    <source>
        <strain evidence="2">JCM 12580</strain>
    </source>
</reference>
<dbReference type="PANTHER" id="PTHR42793">
    <property type="entry name" value="COA BINDING DOMAIN CONTAINING PROTEIN"/>
    <property type="match status" value="1"/>
</dbReference>